<dbReference type="NCBIfam" id="TIGR00621">
    <property type="entry name" value="ssb"/>
    <property type="match status" value="1"/>
</dbReference>
<dbReference type="GO" id="GO:0003677">
    <property type="term" value="F:DNA binding"/>
    <property type="evidence" value="ECO:0007669"/>
    <property type="project" value="UniProtKB-KW"/>
</dbReference>
<keyword evidence="2" id="KW-0235">DNA replication</keyword>
<dbReference type="SUPFAM" id="SSF50249">
    <property type="entry name" value="Nucleic acid-binding proteins"/>
    <property type="match status" value="1"/>
</dbReference>
<dbReference type="CDD" id="cd04496">
    <property type="entry name" value="SSB_OBF"/>
    <property type="match status" value="1"/>
</dbReference>
<keyword evidence="2" id="KW-0227">DNA damage</keyword>
<name>A0ABT7ED65_9FIRM</name>
<sequence length="134" mass="15394">MNNIVLVGKLVRDPQIKYIGSENIAVTTFTIAVDRRTKKTQDQKADIIEIQTWDKQAENCVKYLTKGRLIAVNGQLRIEKYKNSNGENKYYTRVKADNVKFLSSTEPKNKYFNGSNVFEEAGINVDKIEEELPF</sequence>
<dbReference type="PANTHER" id="PTHR10302:SF27">
    <property type="entry name" value="SINGLE-STRANDED DNA-BINDING PROTEIN"/>
    <property type="match status" value="1"/>
</dbReference>
<evidence type="ECO:0000313" key="5">
    <source>
        <dbReference type="Proteomes" id="UP001301012"/>
    </source>
</evidence>
<reference evidence="4 5" key="1">
    <citation type="submission" date="2023-05" db="EMBL/GenBank/DDBJ databases">
        <title>Rombocin, a short stable natural nisin variant, displays selective antimicrobial activity against Listeria monocytogenes and employs dual mode of action to kill target bacterial strains.</title>
        <authorList>
            <person name="Wambui J."/>
            <person name="Stephan R."/>
            <person name="Kuipers O.P."/>
        </authorList>
    </citation>
    <scope>NUCLEOTIDE SEQUENCE [LARGE SCALE GENOMIC DNA]</scope>
    <source>
        <strain evidence="4 5">RC002</strain>
    </source>
</reference>
<gene>
    <name evidence="4" type="ORF">QOZ84_15095</name>
</gene>
<keyword evidence="1 2" id="KW-0238">DNA-binding</keyword>
<dbReference type="Pfam" id="PF00436">
    <property type="entry name" value="SSB"/>
    <property type="match status" value="1"/>
</dbReference>
<protein>
    <recommendedName>
        <fullName evidence="2 3">Single-stranded DNA-binding protein</fullName>
        <shortName evidence="2">SSB</shortName>
    </recommendedName>
</protein>
<comment type="function">
    <text evidence="2">Plays an important role in DNA replication, recombination and repair. Binds to ssDNA and to an array of partner proteins to recruit them to their sites of action during DNA metabolism.</text>
</comment>
<dbReference type="Gene3D" id="2.40.50.140">
    <property type="entry name" value="Nucleic acid-binding proteins"/>
    <property type="match status" value="1"/>
</dbReference>
<dbReference type="PANTHER" id="PTHR10302">
    <property type="entry name" value="SINGLE-STRANDED DNA-BINDING PROTEIN"/>
    <property type="match status" value="1"/>
</dbReference>
<dbReference type="Proteomes" id="UP001301012">
    <property type="component" value="Unassembled WGS sequence"/>
</dbReference>
<comment type="caution">
    <text evidence="2">Lacks conserved residue(s) required for the propagation of feature annotation.</text>
</comment>
<keyword evidence="2" id="KW-0233">DNA recombination</keyword>
<dbReference type="InterPro" id="IPR012340">
    <property type="entry name" value="NA-bd_OB-fold"/>
</dbReference>
<proteinExistence type="inferred from homology"/>
<organism evidence="4 5">
    <name type="scientific">Romboutsia sedimentorum</name>
    <dbReference type="NCBI Taxonomy" id="1368474"/>
    <lineage>
        <taxon>Bacteria</taxon>
        <taxon>Bacillati</taxon>
        <taxon>Bacillota</taxon>
        <taxon>Clostridia</taxon>
        <taxon>Peptostreptococcales</taxon>
        <taxon>Peptostreptococcaceae</taxon>
        <taxon>Romboutsia</taxon>
    </lineage>
</organism>
<dbReference type="PROSITE" id="PS50935">
    <property type="entry name" value="SSB"/>
    <property type="match status" value="1"/>
</dbReference>
<dbReference type="EMBL" id="JASKYM010000012">
    <property type="protein sequence ID" value="MDK2564860.1"/>
    <property type="molecule type" value="Genomic_DNA"/>
</dbReference>
<comment type="subunit">
    <text evidence="2">Homotetramer.</text>
</comment>
<accession>A0ABT7ED65</accession>
<dbReference type="PIRSF" id="PIRSF002070">
    <property type="entry name" value="SSB"/>
    <property type="match status" value="1"/>
</dbReference>
<dbReference type="RefSeq" id="WP_284133758.1">
    <property type="nucleotide sequence ID" value="NZ_JASKYM010000012.1"/>
</dbReference>
<feature type="short sequence motif" description="Important for interaction with partner proteins" evidence="2">
    <location>
        <begin position="129"/>
        <end position="134"/>
    </location>
</feature>
<comment type="caution">
    <text evidence="4">The sequence shown here is derived from an EMBL/GenBank/DDBJ whole genome shotgun (WGS) entry which is preliminary data.</text>
</comment>
<evidence type="ECO:0000313" key="4">
    <source>
        <dbReference type="EMBL" id="MDK2564860.1"/>
    </source>
</evidence>
<dbReference type="HAMAP" id="MF_00984">
    <property type="entry name" value="SSB"/>
    <property type="match status" value="1"/>
</dbReference>
<evidence type="ECO:0000256" key="1">
    <source>
        <dbReference type="ARBA" id="ARBA00023125"/>
    </source>
</evidence>
<keyword evidence="2" id="KW-0234">DNA repair</keyword>
<keyword evidence="5" id="KW-1185">Reference proteome</keyword>
<dbReference type="InterPro" id="IPR000424">
    <property type="entry name" value="Primosome_PriB/ssb"/>
</dbReference>
<evidence type="ECO:0000256" key="3">
    <source>
        <dbReference type="PIRNR" id="PIRNR002070"/>
    </source>
</evidence>
<evidence type="ECO:0000256" key="2">
    <source>
        <dbReference type="HAMAP-Rule" id="MF_00984"/>
    </source>
</evidence>
<dbReference type="InterPro" id="IPR011344">
    <property type="entry name" value="ssDNA-bd"/>
</dbReference>